<dbReference type="GeneID" id="123020616"/>
<dbReference type="OMA" id="HVMKLDG"/>
<reference evidence="1" key="1">
    <citation type="submission" date="2025-08" db="UniProtKB">
        <authorList>
            <consortium name="Ensembl"/>
        </authorList>
    </citation>
    <scope>IDENTIFICATION</scope>
</reference>
<proteinExistence type="predicted"/>
<accession>A0A8D2Q020</accession>
<dbReference type="PANTHER" id="PTHR33559:SF1">
    <property type="entry name" value="PROTEASOME ASSEMBLY CHAPERONE 4"/>
    <property type="match status" value="1"/>
</dbReference>
<dbReference type="InterPro" id="IPR032157">
    <property type="entry name" value="PAC4"/>
</dbReference>
<dbReference type="Pfam" id="PF16093">
    <property type="entry name" value="PAC4"/>
    <property type="match status" value="1"/>
</dbReference>
<keyword evidence="2" id="KW-1185">Reference proteome</keyword>
<evidence type="ECO:0000313" key="2">
    <source>
        <dbReference type="Proteomes" id="UP000694545"/>
    </source>
</evidence>
<dbReference type="OrthoDB" id="368507at2759"/>
<evidence type="ECO:0000313" key="1">
    <source>
        <dbReference type="Ensembl" id="ENSVKKP00000013695.1"/>
    </source>
</evidence>
<dbReference type="RefSeq" id="XP_044280478.1">
    <property type="nucleotide sequence ID" value="XM_044424543.1"/>
</dbReference>
<dbReference type="GO" id="GO:0043248">
    <property type="term" value="P:proteasome assembly"/>
    <property type="evidence" value="ECO:0007669"/>
    <property type="project" value="InterPro"/>
</dbReference>
<dbReference type="Proteomes" id="UP000694545">
    <property type="component" value="Unplaced"/>
</dbReference>
<dbReference type="Ensembl" id="ENSVKKT00000014022.1">
    <property type="protein sequence ID" value="ENSVKKP00000013695.1"/>
    <property type="gene ID" value="ENSVKKG00000009441.1"/>
</dbReference>
<reference evidence="1" key="2">
    <citation type="submission" date="2025-09" db="UniProtKB">
        <authorList>
            <consortium name="Ensembl"/>
        </authorList>
    </citation>
    <scope>IDENTIFICATION</scope>
</reference>
<organism evidence="1 2">
    <name type="scientific">Varanus komodoensis</name>
    <name type="common">Komodo dragon</name>
    <dbReference type="NCBI Taxonomy" id="61221"/>
    <lineage>
        <taxon>Eukaryota</taxon>
        <taxon>Metazoa</taxon>
        <taxon>Chordata</taxon>
        <taxon>Craniata</taxon>
        <taxon>Vertebrata</taxon>
        <taxon>Euteleostomi</taxon>
        <taxon>Lepidosauria</taxon>
        <taxon>Squamata</taxon>
        <taxon>Bifurcata</taxon>
        <taxon>Unidentata</taxon>
        <taxon>Episquamata</taxon>
        <taxon>Toxicofera</taxon>
        <taxon>Anguimorpha</taxon>
        <taxon>Paleoanguimorpha</taxon>
        <taxon>Varanoidea</taxon>
        <taxon>Varanidae</taxon>
        <taxon>Varanus</taxon>
    </lineage>
</organism>
<dbReference type="KEGG" id="vko:123020616"/>
<protein>
    <submittedName>
        <fullName evidence="1">Proteasome assembly chaperone 4</fullName>
    </submittedName>
</protein>
<name>A0A8D2Q020_VARKO</name>
<sequence length="135" mass="14995">MEAQGGDGAERLSTPAMPAERARISLHNFHGRLAEQLVHFHAMRLKDSLFLWIGDAPQFGNLAVAMCTPRDSIPASTLLTGDASDTTSISLAQRLASKTKKQIFVSYNIQNKDSSFILLVENRIKEEMTTFPEKF</sequence>
<dbReference type="PANTHER" id="PTHR33559">
    <property type="entry name" value="PROTEASOME ASSEMBLY CHAPERONE 4"/>
    <property type="match status" value="1"/>
</dbReference>
<gene>
    <name evidence="1" type="primary">PSMG4</name>
</gene>
<dbReference type="AlphaFoldDB" id="A0A8D2Q020"/>
<dbReference type="CTD" id="389362"/>